<comment type="caution">
    <text evidence="1">The sequence shown here is derived from an EMBL/GenBank/DDBJ whole genome shotgun (WGS) entry which is preliminary data.</text>
</comment>
<reference evidence="1" key="1">
    <citation type="submission" date="2021-03" db="EMBL/GenBank/DDBJ databases">
        <title>Sagittula salina sp. nov. strain M10.9X isolated from the marine waste.</title>
        <authorList>
            <person name="Satari L."/>
            <person name="Molina-Menor E."/>
            <person name="Vidal-Verdu A."/>
            <person name="Pascual J."/>
            <person name="Pereto J."/>
            <person name="Porcar M."/>
        </authorList>
    </citation>
    <scope>NUCLEOTIDE SEQUENCE</scope>
    <source>
        <strain evidence="1">M10.9X</strain>
    </source>
</reference>
<dbReference type="RefSeq" id="WP_209361046.1">
    <property type="nucleotide sequence ID" value="NZ_JAGISH010000006.1"/>
</dbReference>
<evidence type="ECO:0000313" key="2">
    <source>
        <dbReference type="Proteomes" id="UP000675940"/>
    </source>
</evidence>
<gene>
    <name evidence="1" type="ORF">J5474_11385</name>
</gene>
<organism evidence="1 2">
    <name type="scientific">Sagittula salina</name>
    <dbReference type="NCBI Taxonomy" id="2820268"/>
    <lineage>
        <taxon>Bacteria</taxon>
        <taxon>Pseudomonadati</taxon>
        <taxon>Pseudomonadota</taxon>
        <taxon>Alphaproteobacteria</taxon>
        <taxon>Rhodobacterales</taxon>
        <taxon>Roseobacteraceae</taxon>
        <taxon>Sagittula</taxon>
    </lineage>
</organism>
<evidence type="ECO:0000313" key="1">
    <source>
        <dbReference type="EMBL" id="MBP0483089.1"/>
    </source>
</evidence>
<dbReference type="Proteomes" id="UP000675940">
    <property type="component" value="Unassembled WGS sequence"/>
</dbReference>
<sequence length="197" mass="21607">MASTDDQDTDALILLRQAGRERQELGRRLARYEFEALKRDLSDPGAFDLRLEFGDVRPGRLLLDPDLDTAPQTLDALPRLPVPLGRVAWADHPEDLPVTGILIGDLRPPVLASGLLALLTEHHQQPFARLLFLCRTLAPVHVLGRYGFICACIGDAPVDGVGITLGLRHGLHQIRTLDEGALLWSSETAEAPHCQPP</sequence>
<protein>
    <submittedName>
        <fullName evidence="1">Uncharacterized protein</fullName>
    </submittedName>
</protein>
<name>A0A940MUB7_9RHOB</name>
<accession>A0A940MUB7</accession>
<dbReference type="EMBL" id="JAGISH010000006">
    <property type="protein sequence ID" value="MBP0483089.1"/>
    <property type="molecule type" value="Genomic_DNA"/>
</dbReference>
<proteinExistence type="predicted"/>
<keyword evidence="2" id="KW-1185">Reference proteome</keyword>
<dbReference type="AlphaFoldDB" id="A0A940MUB7"/>